<dbReference type="GeneID" id="97218564"/>
<dbReference type="InterPro" id="IPR027450">
    <property type="entry name" value="AlkB-like"/>
</dbReference>
<dbReference type="NCBIfam" id="NF011930">
    <property type="entry name" value="PRK15401.1"/>
    <property type="match status" value="1"/>
</dbReference>
<reference evidence="7 8" key="1">
    <citation type="submission" date="2024-09" db="EMBL/GenBank/DDBJ databases">
        <title>Aeromonas strains Genome sequencing and assembly.</title>
        <authorList>
            <person name="Hu X."/>
            <person name="Tang B."/>
        </authorList>
    </citation>
    <scope>NUCLEOTIDE SEQUENCE [LARGE SCALE GENOMIC DNA]</scope>
    <source>
        <strain evidence="7 8">NB23SCDHY001</strain>
    </source>
</reference>
<evidence type="ECO:0000313" key="8">
    <source>
        <dbReference type="Proteomes" id="UP001630969"/>
    </source>
</evidence>
<dbReference type="Pfam" id="PF13532">
    <property type="entry name" value="2OG-FeII_Oxy_2"/>
    <property type="match status" value="1"/>
</dbReference>
<dbReference type="SUPFAM" id="SSF51197">
    <property type="entry name" value="Clavaminate synthase-like"/>
    <property type="match status" value="1"/>
</dbReference>
<dbReference type="PANTHER" id="PTHR16557:SF2">
    <property type="entry name" value="NUCLEIC ACID DIOXYGENASE ALKBH1"/>
    <property type="match status" value="1"/>
</dbReference>
<proteinExistence type="predicted"/>
<keyword evidence="8" id="KW-1185">Reference proteome</keyword>
<dbReference type="GO" id="GO:0035516">
    <property type="term" value="F:broad specificity oxidative DNA demethylase activity"/>
    <property type="evidence" value="ECO:0007669"/>
    <property type="project" value="UniProtKB-EC"/>
</dbReference>
<feature type="domain" description="Fe2OG dioxygenase" evidence="6">
    <location>
        <begin position="126"/>
        <end position="223"/>
    </location>
</feature>
<comment type="caution">
    <text evidence="7">The sequence shown here is derived from an EMBL/GenBank/DDBJ whole genome shotgun (WGS) entry which is preliminary data.</text>
</comment>
<evidence type="ECO:0000259" key="6">
    <source>
        <dbReference type="PROSITE" id="PS51471"/>
    </source>
</evidence>
<gene>
    <name evidence="7" type="primary">alkB</name>
    <name evidence="7" type="ORF">ACEUDJ_00655</name>
</gene>
<dbReference type="EMBL" id="JBGXBU010000001">
    <property type="protein sequence ID" value="MFM4891397.1"/>
    <property type="molecule type" value="Genomic_DNA"/>
</dbReference>
<keyword evidence="5" id="KW-0408">Iron</keyword>
<keyword evidence="2" id="KW-0479">Metal-binding</keyword>
<organism evidence="7 8">
    <name type="scientific">Aeromonas bivalvium</name>
    <dbReference type="NCBI Taxonomy" id="440079"/>
    <lineage>
        <taxon>Bacteria</taxon>
        <taxon>Pseudomonadati</taxon>
        <taxon>Pseudomonadota</taxon>
        <taxon>Gammaproteobacteria</taxon>
        <taxon>Aeromonadales</taxon>
        <taxon>Aeromonadaceae</taxon>
        <taxon>Aeromonas</taxon>
    </lineage>
</organism>
<dbReference type="InterPro" id="IPR004574">
    <property type="entry name" value="Alkb"/>
</dbReference>
<dbReference type="InterPro" id="IPR005123">
    <property type="entry name" value="Oxoglu/Fe-dep_dioxygenase_dom"/>
</dbReference>
<evidence type="ECO:0000313" key="7">
    <source>
        <dbReference type="EMBL" id="MFM4891397.1"/>
    </source>
</evidence>
<sequence>MARLTALDNAMGDLFSREEAPDRWLAPGALHLPGGATRLGPGSRWLHAWIDAVSARAPFRHMQTPGGQTMSVAMTNAGPLGWVSDRQGYRYSPLDPLSHVPWPPLPPELLELARRGAEAAGFAGFVPDACLINRYEPGARMSLHQDRDEADLNHPIVSLSLGLGAEFLLGGLGRRDPVQRLILHGGDLLVLGGEARLRFHGVAPLKAGAEGEVRFNLTLRRAAP</sequence>
<evidence type="ECO:0000256" key="3">
    <source>
        <dbReference type="ARBA" id="ARBA00022964"/>
    </source>
</evidence>
<protein>
    <submittedName>
        <fullName evidence="7">DNA oxidative demethylase AlkB</fullName>
        <ecNumber evidence="7">1.14.11.33</ecNumber>
    </submittedName>
</protein>
<dbReference type="Proteomes" id="UP001630969">
    <property type="component" value="Unassembled WGS sequence"/>
</dbReference>
<keyword evidence="4 7" id="KW-0560">Oxidoreductase</keyword>
<evidence type="ECO:0000256" key="1">
    <source>
        <dbReference type="ARBA" id="ARBA00001954"/>
    </source>
</evidence>
<keyword evidence="3" id="KW-0223">Dioxygenase</keyword>
<name>A0ABW9GKR7_9GAMM</name>
<evidence type="ECO:0000256" key="5">
    <source>
        <dbReference type="ARBA" id="ARBA00023004"/>
    </source>
</evidence>
<dbReference type="RefSeq" id="WP_392440906.1">
    <property type="nucleotide sequence ID" value="NZ_JBGWZZ010000006.1"/>
</dbReference>
<comment type="cofactor">
    <cofactor evidence="1">
        <name>Fe(2+)</name>
        <dbReference type="ChEBI" id="CHEBI:29033"/>
    </cofactor>
</comment>
<dbReference type="Gene3D" id="2.60.120.590">
    <property type="entry name" value="Alpha-ketoglutarate-dependent dioxygenase AlkB-like"/>
    <property type="match status" value="1"/>
</dbReference>
<accession>A0ABW9GKR7</accession>
<dbReference type="InterPro" id="IPR037151">
    <property type="entry name" value="AlkB-like_sf"/>
</dbReference>
<evidence type="ECO:0000256" key="2">
    <source>
        <dbReference type="ARBA" id="ARBA00022723"/>
    </source>
</evidence>
<dbReference type="EC" id="1.14.11.33" evidence="7"/>
<dbReference type="PANTHER" id="PTHR16557">
    <property type="entry name" value="ALKYLATED DNA REPAIR PROTEIN ALKB-RELATED"/>
    <property type="match status" value="1"/>
</dbReference>
<evidence type="ECO:0000256" key="4">
    <source>
        <dbReference type="ARBA" id="ARBA00023002"/>
    </source>
</evidence>
<dbReference type="PROSITE" id="PS51471">
    <property type="entry name" value="FE2OG_OXY"/>
    <property type="match status" value="1"/>
</dbReference>